<evidence type="ECO:0000313" key="2">
    <source>
        <dbReference type="Proteomes" id="UP000886852"/>
    </source>
</evidence>
<reference evidence="1" key="2">
    <citation type="journal article" date="2021" name="PeerJ">
        <title>Extensive microbial diversity within the chicken gut microbiome revealed by metagenomics and culture.</title>
        <authorList>
            <person name="Gilroy R."/>
            <person name="Ravi A."/>
            <person name="Getino M."/>
            <person name="Pursley I."/>
            <person name="Horton D.L."/>
            <person name="Alikhan N.F."/>
            <person name="Baker D."/>
            <person name="Gharbi K."/>
            <person name="Hall N."/>
            <person name="Watson M."/>
            <person name="Adriaenssens E.M."/>
            <person name="Foster-Nyarko E."/>
            <person name="Jarju S."/>
            <person name="Secka A."/>
            <person name="Antonio M."/>
            <person name="Oren A."/>
            <person name="Chaudhuri R.R."/>
            <person name="La Ragione R."/>
            <person name="Hildebrand F."/>
            <person name="Pallen M.J."/>
        </authorList>
    </citation>
    <scope>NUCLEOTIDE SEQUENCE</scope>
    <source>
        <strain evidence="1">ChiHjej12B11-7776</strain>
    </source>
</reference>
<evidence type="ECO:0000313" key="1">
    <source>
        <dbReference type="EMBL" id="HIU90960.1"/>
    </source>
</evidence>
<dbReference type="Proteomes" id="UP000886852">
    <property type="component" value="Unassembled WGS sequence"/>
</dbReference>
<comment type="caution">
    <text evidence="1">The sequence shown here is derived from an EMBL/GenBank/DDBJ whole genome shotgun (WGS) entry which is preliminary data.</text>
</comment>
<proteinExistence type="predicted"/>
<name>A0A9D1MX17_9BACT</name>
<sequence>MKARARLVYYLPLAFICLLRDGVKKRLSALSEWRIFLTFRQEYALRQEQAARLLCAERRSAKRGGLFLLHIGRRRFYFISDIQRRVPIPFCVTSTADFPRFCRADAQKQTAPPNAFFCFPDTQYFS</sequence>
<gene>
    <name evidence="1" type="ORF">IAC72_02980</name>
</gene>
<dbReference type="AlphaFoldDB" id="A0A9D1MX17"/>
<reference evidence="1" key="1">
    <citation type="submission" date="2020-10" db="EMBL/GenBank/DDBJ databases">
        <authorList>
            <person name="Gilroy R."/>
        </authorList>
    </citation>
    <scope>NUCLEOTIDE SEQUENCE</scope>
    <source>
        <strain evidence="1">ChiHjej12B11-7776</strain>
    </source>
</reference>
<organism evidence="1 2">
    <name type="scientific">Candidatus Fimimonas merdipullorum</name>
    <dbReference type="NCBI Taxonomy" id="2840822"/>
    <lineage>
        <taxon>Bacteria</taxon>
        <taxon>Pseudomonadati</taxon>
        <taxon>Myxococcota</taxon>
        <taxon>Myxococcia</taxon>
        <taxon>Myxococcales</taxon>
        <taxon>Cystobacterineae</taxon>
        <taxon>Myxococcaceae</taxon>
        <taxon>Myxococcaceae incertae sedis</taxon>
        <taxon>Candidatus Fimimonas</taxon>
    </lineage>
</organism>
<protein>
    <submittedName>
        <fullName evidence="1">Uncharacterized protein</fullName>
    </submittedName>
</protein>
<dbReference type="EMBL" id="DVOC01000054">
    <property type="protein sequence ID" value="HIU90960.1"/>
    <property type="molecule type" value="Genomic_DNA"/>
</dbReference>
<accession>A0A9D1MX17</accession>